<proteinExistence type="predicted"/>
<organism evidence="1 2">
    <name type="scientific">Burkholderia phage BcepSauron</name>
    <dbReference type="NCBI Taxonomy" id="2530033"/>
    <lineage>
        <taxon>Viruses</taxon>
        <taxon>Duplodnaviria</taxon>
        <taxon>Heunggongvirae</taxon>
        <taxon>Uroviricota</taxon>
        <taxon>Caudoviricetes</taxon>
        <taxon>Sarumanvirus</taxon>
        <taxon>Sarumanvirus bcepsauron</taxon>
    </lineage>
</organism>
<accession>A0A482MKM2</accession>
<gene>
    <name evidence="1" type="ORF">BcepSauron_197</name>
</gene>
<evidence type="ECO:0000313" key="1">
    <source>
        <dbReference type="EMBL" id="QBQ74577.1"/>
    </source>
</evidence>
<dbReference type="EMBL" id="MK552141">
    <property type="protein sequence ID" value="QBQ74577.1"/>
    <property type="molecule type" value="Genomic_DNA"/>
</dbReference>
<evidence type="ECO:0000313" key="2">
    <source>
        <dbReference type="Proteomes" id="UP000301424"/>
    </source>
</evidence>
<keyword evidence="2" id="KW-1185">Reference proteome</keyword>
<sequence length="107" mass="12712">MENEQRVEFVEDWASVLPERIRNHNKDTIDKISMVLDDDSVYAKLHIPMKEGEYVQEVDVTHLHPELRARLALSLFRDALELTRKARREGRRQVRKLINEALNPMYD</sequence>
<name>A0A482MKM2_9CAUD</name>
<protein>
    <submittedName>
        <fullName evidence="1">Uncharacterized protein</fullName>
    </submittedName>
</protein>
<reference evidence="1 2" key="1">
    <citation type="submission" date="2019-02" db="EMBL/GenBank/DDBJ databases">
        <title>Complete genome sequence of Burkholderia cenocepacia phage BcepSauron.</title>
        <authorList>
            <person name="Park K."/>
            <person name="Gonzalez C."/>
            <person name="Liu M."/>
            <person name="Gill J."/>
        </authorList>
    </citation>
    <scope>NUCLEOTIDE SEQUENCE [LARGE SCALE GENOMIC DNA]</scope>
</reference>
<dbReference type="Proteomes" id="UP000301424">
    <property type="component" value="Segment"/>
</dbReference>